<name>A0A2T2WYZ3_SULTH</name>
<proteinExistence type="predicted"/>
<gene>
    <name evidence="3" type="ORF">C7B47_07760</name>
</gene>
<evidence type="ECO:0000313" key="3">
    <source>
        <dbReference type="EMBL" id="PSR27455.1"/>
    </source>
</evidence>
<dbReference type="EMBL" id="PXYX01000012">
    <property type="protein sequence ID" value="PSR27455.1"/>
    <property type="molecule type" value="Genomic_DNA"/>
</dbReference>
<evidence type="ECO:0000256" key="1">
    <source>
        <dbReference type="PROSITE-ProRule" id="PRU00325"/>
    </source>
</evidence>
<protein>
    <recommendedName>
        <fullName evidence="2">SWIM-type domain-containing protein</fullName>
    </recommendedName>
</protein>
<comment type="caution">
    <text evidence="3">The sequence shown here is derived from an EMBL/GenBank/DDBJ whole genome shotgun (WGS) entry which is preliminary data.</text>
</comment>
<dbReference type="Proteomes" id="UP000242705">
    <property type="component" value="Unassembled WGS sequence"/>
</dbReference>
<sequence>MSQIVSQNPMDITIEIVDEYIGRIPEKTLRLARDYIYEDRCIRKMRMPGRLIAELRGYHDSYIPHFELSKDLWQGGCTCTRPDPCAHIGALLLSFREHPEQFVFPPYAFAMALQNSWNVLFEATTGKNILRLVPEIAPWWMLPRNIAHTKTEPMALDNLERIIHQPQMLVDLHPSWLDDPAILNALRGWKNPQLIRKPGLLFWVKLWAYNPFLPLDHIFSSFPGEVEALTPVILAELWNPGVIPFPRERQWQRVQRLLSLLEVIPSVPIVFLWDQFAAMDPLFLGRTHALIRQGQMDQAIHYIEQHWPEDEKEQHMVRQALINWLPESKKLPYLIADCLETGSLPELQELKKHLTPEAYEDLTNLFNRRWASAYES</sequence>
<dbReference type="InterPro" id="IPR007527">
    <property type="entry name" value="Znf_SWIM"/>
</dbReference>
<evidence type="ECO:0000259" key="2">
    <source>
        <dbReference type="PROSITE" id="PS50966"/>
    </source>
</evidence>
<keyword evidence="1" id="KW-0479">Metal-binding</keyword>
<accession>A0A2T2WYZ3</accession>
<organism evidence="3 4">
    <name type="scientific">Sulfobacillus thermosulfidooxidans</name>
    <dbReference type="NCBI Taxonomy" id="28034"/>
    <lineage>
        <taxon>Bacteria</taxon>
        <taxon>Bacillati</taxon>
        <taxon>Bacillota</taxon>
        <taxon>Clostridia</taxon>
        <taxon>Eubacteriales</taxon>
        <taxon>Clostridiales Family XVII. Incertae Sedis</taxon>
        <taxon>Sulfobacillus</taxon>
    </lineage>
</organism>
<reference evidence="3 4" key="1">
    <citation type="journal article" date="2014" name="BMC Genomics">
        <title>Comparison of environmental and isolate Sulfobacillus genomes reveals diverse carbon, sulfur, nitrogen, and hydrogen metabolisms.</title>
        <authorList>
            <person name="Justice N.B."/>
            <person name="Norman A."/>
            <person name="Brown C.T."/>
            <person name="Singh A."/>
            <person name="Thomas B.C."/>
            <person name="Banfield J.F."/>
        </authorList>
    </citation>
    <scope>NUCLEOTIDE SEQUENCE [LARGE SCALE GENOMIC DNA]</scope>
    <source>
        <strain evidence="3">AMDSBA5</strain>
    </source>
</reference>
<evidence type="ECO:0000313" key="4">
    <source>
        <dbReference type="Proteomes" id="UP000242705"/>
    </source>
</evidence>
<dbReference type="GO" id="GO:0008270">
    <property type="term" value="F:zinc ion binding"/>
    <property type="evidence" value="ECO:0007669"/>
    <property type="project" value="UniProtKB-KW"/>
</dbReference>
<feature type="domain" description="SWIM-type" evidence="2">
    <location>
        <begin position="62"/>
        <end position="96"/>
    </location>
</feature>
<keyword evidence="1" id="KW-0862">Zinc</keyword>
<dbReference type="AlphaFoldDB" id="A0A2T2WYZ3"/>
<keyword evidence="1" id="KW-0863">Zinc-finger</keyword>
<dbReference type="PROSITE" id="PS50966">
    <property type="entry name" value="ZF_SWIM"/>
    <property type="match status" value="1"/>
</dbReference>